<protein>
    <recommendedName>
        <fullName evidence="2">VWFA domain-containing protein</fullName>
    </recommendedName>
</protein>
<proteinExistence type="predicted"/>
<evidence type="ECO:0000313" key="3">
    <source>
        <dbReference type="EMBL" id="KAJ7393301.1"/>
    </source>
</evidence>
<reference evidence="3" key="1">
    <citation type="submission" date="2023-01" db="EMBL/GenBank/DDBJ databases">
        <title>Genome assembly of the deep-sea coral Lophelia pertusa.</title>
        <authorList>
            <person name="Herrera S."/>
            <person name="Cordes E."/>
        </authorList>
    </citation>
    <scope>NUCLEOTIDE SEQUENCE</scope>
    <source>
        <strain evidence="3">USNM1676648</strain>
        <tissue evidence="3">Polyp</tissue>
    </source>
</reference>
<gene>
    <name evidence="3" type="ORF">OS493_006270</name>
</gene>
<dbReference type="OrthoDB" id="10671443at2759"/>
<dbReference type="Gene3D" id="3.40.50.410">
    <property type="entry name" value="von Willebrand factor, type A domain"/>
    <property type="match status" value="3"/>
</dbReference>
<feature type="domain" description="VWFA" evidence="2">
    <location>
        <begin position="1"/>
        <end position="106"/>
    </location>
</feature>
<accession>A0A9X0A4J7</accession>
<organism evidence="3 4">
    <name type="scientific">Desmophyllum pertusum</name>
    <dbReference type="NCBI Taxonomy" id="174260"/>
    <lineage>
        <taxon>Eukaryota</taxon>
        <taxon>Metazoa</taxon>
        <taxon>Cnidaria</taxon>
        <taxon>Anthozoa</taxon>
        <taxon>Hexacorallia</taxon>
        <taxon>Scleractinia</taxon>
        <taxon>Caryophylliina</taxon>
        <taxon>Caryophylliidae</taxon>
        <taxon>Desmophyllum</taxon>
    </lineage>
</organism>
<evidence type="ECO:0000259" key="2">
    <source>
        <dbReference type="PROSITE" id="PS50234"/>
    </source>
</evidence>
<dbReference type="SMART" id="SM00327">
    <property type="entry name" value="VWA"/>
    <property type="match status" value="1"/>
</dbReference>
<feature type="region of interest" description="Disordered" evidence="1">
    <location>
        <begin position="258"/>
        <end position="279"/>
    </location>
</feature>
<feature type="domain" description="VWFA" evidence="2">
    <location>
        <begin position="297"/>
        <end position="410"/>
    </location>
</feature>
<dbReference type="SUPFAM" id="SSF53300">
    <property type="entry name" value="vWA-like"/>
    <property type="match status" value="3"/>
</dbReference>
<dbReference type="Proteomes" id="UP001163046">
    <property type="component" value="Unassembled WGS sequence"/>
</dbReference>
<feature type="compositionally biased region" description="Polar residues" evidence="1">
    <location>
        <begin position="259"/>
        <end position="277"/>
    </location>
</feature>
<dbReference type="EMBL" id="MU825398">
    <property type="protein sequence ID" value="KAJ7393301.1"/>
    <property type="molecule type" value="Genomic_DNA"/>
</dbReference>
<comment type="caution">
    <text evidence="3">The sequence shown here is derived from an EMBL/GenBank/DDBJ whole genome shotgun (WGS) entry which is preliminary data.</text>
</comment>
<evidence type="ECO:0000256" key="1">
    <source>
        <dbReference type="SAM" id="MobiDB-lite"/>
    </source>
</evidence>
<dbReference type="PROSITE" id="PS50234">
    <property type="entry name" value="VWFA"/>
    <property type="match status" value="3"/>
</dbReference>
<dbReference type="CDD" id="cd01450">
    <property type="entry name" value="vWFA_subfamily_ECM"/>
    <property type="match status" value="1"/>
</dbReference>
<dbReference type="InterPro" id="IPR002035">
    <property type="entry name" value="VWF_A"/>
</dbReference>
<dbReference type="InterPro" id="IPR052229">
    <property type="entry name" value="Collagen-VI/PIF"/>
</dbReference>
<dbReference type="PANTHER" id="PTHR22588:SF3">
    <property type="entry name" value="VWFA DOMAIN-CONTAINING PROTEIN"/>
    <property type="match status" value="1"/>
</dbReference>
<name>A0A9X0A4J7_9CNID</name>
<sequence length="413" mass="44843">MPSSGTPDLEKALLEAKKLFDGAGARADAKKFLIVIIDNKSGNERIEITEAAKPFITEECWVIPVAVDKEVDIDELEAITPLKNTTVEVPNTEDPDKLAEEIIDKMKELIHQPMVPEVDLGFIISAGSTDATATLQQTKDIIKSFIDKYAMNRLRYGIISYGSTPRIELTLTDSLKPDVIQQVEAILRPGGTPDLTKALQLGEKLFSPARPNAKKVLVIITDVKSGSSVHKVKLAAQALDNEDIRVFAVAVGSEVDPTELSTASGSGKNVINSSNTDEPGKVREEIMEKIRQDTFPDEQALLKLLGRMSAVGGTPDLDLALADAKKAFEGPGARPDAKKVLVFLVDNKSGSTEEDVLKSAMSLEGDSIKVIPVGIGSQVKREELEKTTPLKKNIIEVPTKETLRNLRLKLSTK</sequence>
<feature type="domain" description="VWFA" evidence="2">
    <location>
        <begin position="119"/>
        <end position="290"/>
    </location>
</feature>
<dbReference type="InterPro" id="IPR036465">
    <property type="entry name" value="vWFA_dom_sf"/>
</dbReference>
<dbReference type="Pfam" id="PF00092">
    <property type="entry name" value="VWA"/>
    <property type="match status" value="3"/>
</dbReference>
<dbReference type="PANTHER" id="PTHR22588">
    <property type="entry name" value="VWFA DOMAIN-CONTAINING PROTEIN"/>
    <property type="match status" value="1"/>
</dbReference>
<dbReference type="AlphaFoldDB" id="A0A9X0A4J7"/>
<keyword evidence="4" id="KW-1185">Reference proteome</keyword>
<evidence type="ECO:0000313" key="4">
    <source>
        <dbReference type="Proteomes" id="UP001163046"/>
    </source>
</evidence>